<keyword evidence="2" id="KW-1185">Reference proteome</keyword>
<evidence type="ECO:0000313" key="1">
    <source>
        <dbReference type="EMBL" id="ELK03721.1"/>
    </source>
</evidence>
<gene>
    <name evidence="1" type="ORF">PAL_GLEAN10010083</name>
</gene>
<dbReference type="InParanoid" id="L5JYY4"/>
<protein>
    <submittedName>
        <fullName evidence="1">Uncharacterized protein</fullName>
    </submittedName>
</protein>
<accession>L5JYY4</accession>
<proteinExistence type="predicted"/>
<dbReference type="AlphaFoldDB" id="L5JYY4"/>
<name>L5JYY4_PTEAL</name>
<dbReference type="Proteomes" id="UP000010552">
    <property type="component" value="Unassembled WGS sequence"/>
</dbReference>
<evidence type="ECO:0000313" key="2">
    <source>
        <dbReference type="Proteomes" id="UP000010552"/>
    </source>
</evidence>
<organism evidence="1 2">
    <name type="scientific">Pteropus alecto</name>
    <name type="common">Black flying fox</name>
    <dbReference type="NCBI Taxonomy" id="9402"/>
    <lineage>
        <taxon>Eukaryota</taxon>
        <taxon>Metazoa</taxon>
        <taxon>Chordata</taxon>
        <taxon>Craniata</taxon>
        <taxon>Vertebrata</taxon>
        <taxon>Euteleostomi</taxon>
        <taxon>Mammalia</taxon>
        <taxon>Eutheria</taxon>
        <taxon>Laurasiatheria</taxon>
        <taxon>Chiroptera</taxon>
        <taxon>Yinpterochiroptera</taxon>
        <taxon>Pteropodoidea</taxon>
        <taxon>Pteropodidae</taxon>
        <taxon>Pteropodinae</taxon>
        <taxon>Pteropus</taxon>
    </lineage>
</organism>
<reference evidence="2" key="1">
    <citation type="journal article" date="2013" name="Science">
        <title>Comparative analysis of bat genomes provides insight into the evolution of flight and immunity.</title>
        <authorList>
            <person name="Zhang G."/>
            <person name="Cowled C."/>
            <person name="Shi Z."/>
            <person name="Huang Z."/>
            <person name="Bishop-Lilly K.A."/>
            <person name="Fang X."/>
            <person name="Wynne J.W."/>
            <person name="Xiong Z."/>
            <person name="Baker M.L."/>
            <person name="Zhao W."/>
            <person name="Tachedjian M."/>
            <person name="Zhu Y."/>
            <person name="Zhou P."/>
            <person name="Jiang X."/>
            <person name="Ng J."/>
            <person name="Yang L."/>
            <person name="Wu L."/>
            <person name="Xiao J."/>
            <person name="Feng Y."/>
            <person name="Chen Y."/>
            <person name="Sun X."/>
            <person name="Zhang Y."/>
            <person name="Marsh G.A."/>
            <person name="Crameri G."/>
            <person name="Broder C.C."/>
            <person name="Frey K.G."/>
            <person name="Wang L.F."/>
            <person name="Wang J."/>
        </authorList>
    </citation>
    <scope>NUCLEOTIDE SEQUENCE [LARGE SCALE GENOMIC DNA]</scope>
</reference>
<sequence>MPTAAPAGRGLGTVAPLPAPLPLSCCMTSVRVQGQDYVSSGAGGQGSLEAFLLVLALLGRTHAVGKVGTLGNLETPLGLLARPRGRKQETKMAGGGWAYHHCRDLLWARQAWLSCRTYIERCTLPTAMAAEETPGADAGQGPWTHKTAALPMLK</sequence>
<dbReference type="EMBL" id="KB031076">
    <property type="protein sequence ID" value="ELK03721.1"/>
    <property type="molecule type" value="Genomic_DNA"/>
</dbReference>